<evidence type="ECO:0000313" key="7">
    <source>
        <dbReference type="Proteomes" id="UP000484076"/>
    </source>
</evidence>
<dbReference type="InterPro" id="IPR002104">
    <property type="entry name" value="Integrase_catalytic"/>
</dbReference>
<dbReference type="AlphaFoldDB" id="A0A8X8GWJ3"/>
<dbReference type="PROSITE" id="PS51898">
    <property type="entry name" value="TYR_RECOMBINASE"/>
    <property type="match status" value="1"/>
</dbReference>
<dbReference type="PANTHER" id="PTHR30349">
    <property type="entry name" value="PHAGE INTEGRASE-RELATED"/>
    <property type="match status" value="1"/>
</dbReference>
<dbReference type="InterPro" id="IPR013762">
    <property type="entry name" value="Integrase-like_cat_sf"/>
</dbReference>
<dbReference type="InterPro" id="IPR011010">
    <property type="entry name" value="DNA_brk_join_enz"/>
</dbReference>
<evidence type="ECO:0000259" key="5">
    <source>
        <dbReference type="PROSITE" id="PS51898"/>
    </source>
</evidence>
<evidence type="ECO:0000256" key="4">
    <source>
        <dbReference type="ARBA" id="ARBA00023172"/>
    </source>
</evidence>
<evidence type="ECO:0000256" key="1">
    <source>
        <dbReference type="ARBA" id="ARBA00022829"/>
    </source>
</evidence>
<dbReference type="GO" id="GO:0007059">
    <property type="term" value="P:chromosome segregation"/>
    <property type="evidence" value="ECO:0007669"/>
    <property type="project" value="UniProtKB-KW"/>
</dbReference>
<gene>
    <name evidence="6" type="ORF">GEU84_014895</name>
</gene>
<dbReference type="SUPFAM" id="SSF47823">
    <property type="entry name" value="lambda integrase-like, N-terminal domain"/>
    <property type="match status" value="1"/>
</dbReference>
<keyword evidence="7" id="KW-1185">Reference proteome</keyword>
<evidence type="ECO:0000256" key="3">
    <source>
        <dbReference type="ARBA" id="ARBA00023125"/>
    </source>
</evidence>
<dbReference type="SUPFAM" id="SSF56349">
    <property type="entry name" value="DNA breaking-rejoining enzymes"/>
    <property type="match status" value="1"/>
</dbReference>
<keyword evidence="1" id="KW-0159">Chromosome partition</keyword>
<dbReference type="InterPro" id="IPR050090">
    <property type="entry name" value="Tyrosine_recombinase_XerCD"/>
</dbReference>
<dbReference type="EMBL" id="WHUT02000009">
    <property type="protein sequence ID" value="NUB45684.1"/>
    <property type="molecule type" value="Genomic_DNA"/>
</dbReference>
<feature type="domain" description="Tyr recombinase" evidence="5">
    <location>
        <begin position="154"/>
        <end position="349"/>
    </location>
</feature>
<evidence type="ECO:0000313" key="6">
    <source>
        <dbReference type="EMBL" id="NUB45684.1"/>
    </source>
</evidence>
<dbReference type="Gene3D" id="1.10.150.130">
    <property type="match status" value="1"/>
</dbReference>
<dbReference type="Pfam" id="PF00589">
    <property type="entry name" value="Phage_integrase"/>
    <property type="match status" value="1"/>
</dbReference>
<keyword evidence="3" id="KW-0238">DNA-binding</keyword>
<keyword evidence="4" id="KW-0233">DNA recombination</keyword>
<dbReference type="GO" id="GO:0003677">
    <property type="term" value="F:DNA binding"/>
    <property type="evidence" value="ECO:0007669"/>
    <property type="project" value="UniProtKB-KW"/>
</dbReference>
<dbReference type="InterPro" id="IPR010998">
    <property type="entry name" value="Integrase_recombinase_N"/>
</dbReference>
<comment type="caution">
    <text evidence="6">The sequence shown here is derived from an EMBL/GenBank/DDBJ whole genome shotgun (WGS) entry which is preliminary data.</text>
</comment>
<name>A0A8X8GWJ3_9RHOB</name>
<dbReference type="GO" id="GO:0006310">
    <property type="term" value="P:DNA recombination"/>
    <property type="evidence" value="ECO:0007669"/>
    <property type="project" value="UniProtKB-KW"/>
</dbReference>
<proteinExistence type="predicted"/>
<dbReference type="PANTHER" id="PTHR30349:SF81">
    <property type="entry name" value="TYROSINE RECOMBINASE XERC"/>
    <property type="match status" value="1"/>
</dbReference>
<keyword evidence="2" id="KW-0229">DNA integration</keyword>
<dbReference type="GO" id="GO:0015074">
    <property type="term" value="P:DNA integration"/>
    <property type="evidence" value="ECO:0007669"/>
    <property type="project" value="UniProtKB-KW"/>
</dbReference>
<dbReference type="RefSeq" id="WP_152827706.1">
    <property type="nucleotide sequence ID" value="NZ_WHUT02000009.1"/>
</dbReference>
<accession>A0A8X8GWJ3</accession>
<evidence type="ECO:0000256" key="2">
    <source>
        <dbReference type="ARBA" id="ARBA00022908"/>
    </source>
</evidence>
<sequence length="351" mass="38519">MSLPQSPLPVPLLRLSEADEAALTDLYIRGTPANTLRAYERDLIYLTAWKAVTFGKPLAWPEADAVALRFVLDHARDLATAPSDDAARQTAEVLMAQGLRRSLACPAPATLDRRIASWQAFHRMRNLVSPFEAPLVRQARAKARRAASRPRQPKSARPITLPLLEKLLATCDNSLRGLRDRAILSLGFASGGRRRSELTSLRLDDIGTEDFAAKGLLWIRLLETKTTARGTAPKLVLKGRPARALMGWIIALRADDGPLFRPISKSGRALPRRMAPDAIRIILTHRLALAGLPADHASPHGLRSGFLTQAALEGAPIQAAMRLSLHRSVAQAQRYYDDVEIEENPATDLMG</sequence>
<organism evidence="6 7">
    <name type="scientific">Fertoeibacter niger</name>
    <dbReference type="NCBI Taxonomy" id="2656921"/>
    <lineage>
        <taxon>Bacteria</taxon>
        <taxon>Pseudomonadati</taxon>
        <taxon>Pseudomonadota</taxon>
        <taxon>Alphaproteobacteria</taxon>
        <taxon>Rhodobacterales</taxon>
        <taxon>Paracoccaceae</taxon>
        <taxon>Fertoeibacter</taxon>
    </lineage>
</organism>
<reference evidence="6" key="1">
    <citation type="submission" date="2020-05" db="EMBL/GenBank/DDBJ databases">
        <title>Fertoebacter nigrum gen. nov., sp. nov., a new member of the family Rhodobacteraceae.</title>
        <authorList>
            <person name="Szuroczki S."/>
            <person name="Abbaszade G."/>
            <person name="Buni D."/>
            <person name="Schumann P."/>
            <person name="Toth E."/>
        </authorList>
    </citation>
    <scope>NUCLEOTIDE SEQUENCE</scope>
    <source>
        <strain evidence="6">RG-N-1a</strain>
    </source>
</reference>
<protein>
    <submittedName>
        <fullName evidence="6">Tyrosine-type recombinase/integrase</fullName>
    </submittedName>
</protein>
<dbReference type="Gene3D" id="1.10.443.10">
    <property type="entry name" value="Intergrase catalytic core"/>
    <property type="match status" value="1"/>
</dbReference>
<dbReference type="Proteomes" id="UP000484076">
    <property type="component" value="Unassembled WGS sequence"/>
</dbReference>